<dbReference type="EMBL" id="VUNS01000010">
    <property type="protein sequence ID" value="MST97447.1"/>
    <property type="molecule type" value="Genomic_DNA"/>
</dbReference>
<reference evidence="1 2" key="1">
    <citation type="submission" date="2019-08" db="EMBL/GenBank/DDBJ databases">
        <title>In-depth cultivation of the pig gut microbiome towards novel bacterial diversity and tailored functional studies.</title>
        <authorList>
            <person name="Wylensek D."/>
            <person name="Hitch T.C.A."/>
            <person name="Clavel T."/>
        </authorList>
    </citation>
    <scope>NUCLEOTIDE SEQUENCE [LARGE SCALE GENOMIC DNA]</scope>
    <source>
        <strain evidence="1 2">BBE-744-WT-12</strain>
    </source>
</reference>
<dbReference type="RefSeq" id="WP_106055415.1">
    <property type="nucleotide sequence ID" value="NZ_CALXOB010000040.1"/>
</dbReference>
<dbReference type="CDD" id="cd02980">
    <property type="entry name" value="TRX_Fd_family"/>
    <property type="match status" value="1"/>
</dbReference>
<proteinExistence type="predicted"/>
<evidence type="ECO:0000313" key="1">
    <source>
        <dbReference type="EMBL" id="MST97447.1"/>
    </source>
</evidence>
<protein>
    <submittedName>
        <fullName evidence="1">(2Fe-2S) ferredoxin domain-containing protein</fullName>
    </submittedName>
</protein>
<keyword evidence="2" id="KW-1185">Reference proteome</keyword>
<sequence>MKHTITICMGSSCFARGNKRNLKIIEEYLARYKIDCALNGRGCVGRCRSGPNLSIDGEAFEQVDSETLIDLLDSKLRKDAP</sequence>
<gene>
    <name evidence="1" type="ORF">FYJ85_10385</name>
</gene>
<accession>A0A844G1E3</accession>
<dbReference type="AlphaFoldDB" id="A0A844G1E3"/>
<dbReference type="Pfam" id="PF01257">
    <property type="entry name" value="2Fe-2S_thioredx"/>
    <property type="match status" value="1"/>
</dbReference>
<comment type="caution">
    <text evidence="1">The sequence shown here is derived from an EMBL/GenBank/DDBJ whole genome shotgun (WGS) entry which is preliminary data.</text>
</comment>
<organism evidence="1 2">
    <name type="scientific">Victivallis lenta</name>
    <dbReference type="NCBI Taxonomy" id="2606640"/>
    <lineage>
        <taxon>Bacteria</taxon>
        <taxon>Pseudomonadati</taxon>
        <taxon>Lentisphaerota</taxon>
        <taxon>Lentisphaeria</taxon>
        <taxon>Victivallales</taxon>
        <taxon>Victivallaceae</taxon>
        <taxon>Victivallis</taxon>
    </lineage>
</organism>
<dbReference type="SUPFAM" id="SSF52833">
    <property type="entry name" value="Thioredoxin-like"/>
    <property type="match status" value="1"/>
</dbReference>
<name>A0A844G1E3_9BACT</name>
<dbReference type="Gene3D" id="3.40.30.10">
    <property type="entry name" value="Glutaredoxin"/>
    <property type="match status" value="1"/>
</dbReference>
<evidence type="ECO:0000313" key="2">
    <source>
        <dbReference type="Proteomes" id="UP000435649"/>
    </source>
</evidence>
<dbReference type="Proteomes" id="UP000435649">
    <property type="component" value="Unassembled WGS sequence"/>
</dbReference>
<dbReference type="InterPro" id="IPR036249">
    <property type="entry name" value="Thioredoxin-like_sf"/>
</dbReference>